<feature type="binding site" evidence="2">
    <location>
        <position position="64"/>
    </location>
    <ligand>
        <name>Mg(2+)</name>
        <dbReference type="ChEBI" id="CHEBI:18420"/>
        <label>1</label>
    </ligand>
</feature>
<feature type="binding site" evidence="2">
    <location>
        <position position="64"/>
    </location>
    <ligand>
        <name>Mg(2+)</name>
        <dbReference type="ChEBI" id="CHEBI:18420"/>
        <label>2</label>
    </ligand>
</feature>
<dbReference type="GO" id="GO:0016780">
    <property type="term" value="F:phosphotransferase activity, for other substituted phosphate groups"/>
    <property type="evidence" value="ECO:0007669"/>
    <property type="project" value="UniProtKB-UniRule"/>
</dbReference>
<protein>
    <recommendedName>
        <fullName evidence="2">Archaetidylinositol phosphate synthase</fullName>
        <shortName evidence="2">AIP synthase</shortName>
        <ecNumber evidence="2">2.7.8.39</ecNumber>
    </recommendedName>
</protein>
<dbReference type="NCBIfam" id="NF040950">
    <property type="entry name" value="archin_ph_syn"/>
    <property type="match status" value="1"/>
</dbReference>
<dbReference type="InterPro" id="IPR044270">
    <property type="entry name" value="AIP_synthase"/>
</dbReference>
<dbReference type="AlphaFoldDB" id="A0A444L8N5"/>
<dbReference type="Proteomes" id="UP000288215">
    <property type="component" value="Unassembled WGS sequence"/>
</dbReference>
<keyword evidence="2" id="KW-0444">Lipid biosynthesis</keyword>
<evidence type="ECO:0000256" key="2">
    <source>
        <dbReference type="HAMAP-Rule" id="MF_02242"/>
    </source>
</evidence>
<keyword evidence="2" id="KW-0443">Lipid metabolism</keyword>
<dbReference type="EC" id="2.7.8.39" evidence="2"/>
<dbReference type="GO" id="GO:0005886">
    <property type="term" value="C:plasma membrane"/>
    <property type="evidence" value="ECO:0007669"/>
    <property type="project" value="UniProtKB-SubCell"/>
</dbReference>
<keyword evidence="2" id="KW-0812">Transmembrane</keyword>
<feature type="transmembrane region" description="Helical" evidence="2">
    <location>
        <begin position="147"/>
        <end position="169"/>
    </location>
</feature>
<dbReference type="InterPro" id="IPR043130">
    <property type="entry name" value="CDP-OH_PTrfase_TM_dom"/>
</dbReference>
<dbReference type="GO" id="GO:0008654">
    <property type="term" value="P:phospholipid biosynthetic process"/>
    <property type="evidence" value="ECO:0007669"/>
    <property type="project" value="UniProtKB-UniRule"/>
</dbReference>
<feature type="transmembrane region" description="Helical" evidence="2">
    <location>
        <begin position="51"/>
        <end position="74"/>
    </location>
</feature>
<evidence type="ECO:0000256" key="1">
    <source>
        <dbReference type="ARBA" id="ARBA00022679"/>
    </source>
</evidence>
<keyword evidence="2" id="KW-1003">Cell membrane</keyword>
<dbReference type="Gene3D" id="1.20.120.1760">
    <property type="match status" value="1"/>
</dbReference>
<comment type="caution">
    <text evidence="4">The sequence shown here is derived from an EMBL/GenBank/DDBJ whole genome shotgun (WGS) entry which is preliminary data.</text>
</comment>
<dbReference type="HAMAP" id="MF_02242">
    <property type="entry name" value="AIP_synthase"/>
    <property type="match status" value="1"/>
</dbReference>
<evidence type="ECO:0000313" key="5">
    <source>
        <dbReference type="Proteomes" id="UP000288215"/>
    </source>
</evidence>
<dbReference type="PROSITE" id="PS00379">
    <property type="entry name" value="CDP_ALCOHOL_P_TRANSF"/>
    <property type="match status" value="1"/>
</dbReference>
<feature type="transmembrane region" description="Helical" evidence="2">
    <location>
        <begin position="94"/>
        <end position="126"/>
    </location>
</feature>
<reference evidence="4 5" key="1">
    <citation type="submission" date="2018-12" db="EMBL/GenBank/DDBJ databases">
        <title>The complete genome of the methanogenic archaea of the candidate phylum Verstraetearchaeota, obtained from the metagenome of underground thermal water.</title>
        <authorList>
            <person name="Kadnikov V.V."/>
            <person name="Mardanov A.V."/>
            <person name="Beletsky A.V."/>
            <person name="Karnachuk O.V."/>
            <person name="Ravin N.V."/>
        </authorList>
    </citation>
    <scope>NUCLEOTIDE SEQUENCE [LARGE SCALE GENOMIC DNA]</scope>
    <source>
        <strain evidence="4">Ch88</strain>
    </source>
</reference>
<dbReference type="UniPathway" id="UPA00085"/>
<sequence length="186" mass="19875">MLNRVRNAVSRVLRPLASALARSRVPPNAITLMGFLVSLVAAYAFYRSMPVLGGVVLLISGFFDIIDGAVARASGRVTKWGGVLDSTLDRYSDLAVLGAIAISGLCNPIAGMAAMIGSVMVSYVRARGEVEQVRMSAVGLMERAERMVLVAATAILGILDIGILVLALLTNMTVLQRLYHIWRSLS</sequence>
<proteinExistence type="inferred from homology"/>
<feature type="binding site" evidence="2">
    <location>
        <position position="85"/>
    </location>
    <ligand>
        <name>Mg(2+)</name>
        <dbReference type="ChEBI" id="CHEBI:18420"/>
        <label>2</label>
    </ligand>
</feature>
<comment type="pathway">
    <text evidence="2">Lipid metabolism; phospholipid metabolism.</text>
</comment>
<gene>
    <name evidence="4" type="ORF">Metus_0721</name>
</gene>
<keyword evidence="1 2" id="KW-0808">Transferase</keyword>
<dbReference type="EMBL" id="RXGA01000002">
    <property type="protein sequence ID" value="RWX73942.1"/>
    <property type="molecule type" value="Genomic_DNA"/>
</dbReference>
<dbReference type="Pfam" id="PF01066">
    <property type="entry name" value="CDP-OH_P_transf"/>
    <property type="match status" value="1"/>
</dbReference>
<feature type="binding site" evidence="2">
    <location>
        <position position="89"/>
    </location>
    <ligand>
        <name>Mg(2+)</name>
        <dbReference type="ChEBI" id="CHEBI:18420"/>
        <label>2</label>
    </ligand>
</feature>
<keyword evidence="2" id="KW-0464">Manganese</keyword>
<name>A0A444L8N5_METS7</name>
<feature type="binding site" evidence="2">
    <location>
        <position position="85"/>
    </location>
    <ligand>
        <name>Mg(2+)</name>
        <dbReference type="ChEBI" id="CHEBI:18420"/>
        <label>1</label>
    </ligand>
</feature>
<dbReference type="InterPro" id="IPR000462">
    <property type="entry name" value="CDP-OH_P_trans"/>
</dbReference>
<dbReference type="GO" id="GO:0000287">
    <property type="term" value="F:magnesium ion binding"/>
    <property type="evidence" value="ECO:0007669"/>
    <property type="project" value="UniProtKB-UniRule"/>
</dbReference>
<comment type="cofactor">
    <cofactor evidence="2">
        <name>Mn(2+)</name>
        <dbReference type="ChEBI" id="CHEBI:29035"/>
    </cofactor>
    <cofactor evidence="2">
        <name>Mg(2+)</name>
        <dbReference type="ChEBI" id="CHEBI:18420"/>
    </cofactor>
    <text evidence="2">Binds 2 Mg(2+) or Mn(2+) ions per subunit.</text>
</comment>
<keyword evidence="2" id="KW-0479">Metal-binding</keyword>
<organism evidence="4 5">
    <name type="scientific">Methanosuratincola subterraneus</name>
    <dbReference type="NCBI Taxonomy" id="2593994"/>
    <lineage>
        <taxon>Archaea</taxon>
        <taxon>Thermoproteota</taxon>
        <taxon>Methanosuratincolia</taxon>
        <taxon>Candidatus Methanomethylicales</taxon>
        <taxon>Candidatus Methanomethylicaceae</taxon>
        <taxon>Candidatus Methanosuratincola (ex Vanwonterghem et al. 2016)</taxon>
    </lineage>
</organism>
<feature type="binding site" evidence="2">
    <location>
        <position position="67"/>
    </location>
    <ligand>
        <name>Mg(2+)</name>
        <dbReference type="ChEBI" id="CHEBI:18420"/>
        <label>1</label>
    </ligand>
</feature>
<feature type="active site" description="Proton acceptor" evidence="2">
    <location>
        <position position="89"/>
    </location>
</feature>
<comment type="catalytic activity">
    <reaction evidence="2">
        <text>CDP-2,3-bis-O-(phytanyl)-sn-glycerol + 1D-myo-inositol 3-phosphate = saturated 1-archaetidyl-1D-myo-inositol 3-phosphate + CMP + H(+)</text>
        <dbReference type="Rhea" id="RHEA:36823"/>
        <dbReference type="ChEBI" id="CHEBI:15378"/>
        <dbReference type="ChEBI" id="CHEBI:58401"/>
        <dbReference type="ChEBI" id="CHEBI:60377"/>
        <dbReference type="ChEBI" id="CHEBI:74004"/>
        <dbReference type="ChEBI" id="CHEBI:74006"/>
        <dbReference type="EC" id="2.7.8.39"/>
    </reaction>
</comment>
<accession>A0A444L8N5</accession>
<evidence type="ECO:0000313" key="4">
    <source>
        <dbReference type="EMBL" id="RWX73942.1"/>
    </source>
</evidence>
<keyword evidence="2" id="KW-1133">Transmembrane helix</keyword>
<dbReference type="InterPro" id="IPR054868">
    <property type="entry name" value="archin_ph_syn"/>
</dbReference>
<dbReference type="InterPro" id="IPR048254">
    <property type="entry name" value="CDP_ALCOHOL_P_TRANSF_CS"/>
</dbReference>
<comment type="function">
    <text evidence="2">Catalyzes the formation of archaetidylinositol phosphate (AIP) from CDP-archaeol (CDP-ArOH or CDP-2,3-bis-(O-phytanyl)-sn-glycerol) and 1L-myo-inositol 1-phosphate (IP or 1D-myo-inositol 3-phosphate). AIP is a precursor of archaetidyl-myo-inositol (AI), an ether-type inositol phospholipid ubiquitously distributed in archaea membranes and essential for glycolipid biosynthesis in archaea.</text>
</comment>
<keyword evidence="2" id="KW-0460">Magnesium</keyword>
<keyword evidence="2" id="KW-1208">Phospholipid metabolism</keyword>
<evidence type="ECO:0000256" key="3">
    <source>
        <dbReference type="RuleBase" id="RU003750"/>
    </source>
</evidence>
<comment type="subcellular location">
    <subcellularLocation>
        <location evidence="2">Cell membrane</location>
        <topology evidence="2">Multi-pass membrane protein</topology>
    </subcellularLocation>
</comment>
<keyword evidence="2" id="KW-0472">Membrane</keyword>
<feature type="transmembrane region" description="Helical" evidence="2">
    <location>
        <begin position="29"/>
        <end position="46"/>
    </location>
</feature>
<comment type="similarity">
    <text evidence="2 3">Belongs to the CDP-alcohol phosphatidyltransferase class-I family.</text>
</comment>